<dbReference type="Gene3D" id="2.150.10.10">
    <property type="entry name" value="Serralysin-like metalloprotease, C-terminal"/>
    <property type="match status" value="1"/>
</dbReference>
<evidence type="ECO:0000313" key="7">
    <source>
        <dbReference type="EMBL" id="MXN44044.1"/>
    </source>
</evidence>
<dbReference type="RefSeq" id="WP_160857026.1">
    <property type="nucleotide sequence ID" value="NZ_WUMK01000001.1"/>
</dbReference>
<sequence>MSSIPGNTSTNATIIKGQTIKNALTSAGDADWFKAAFSAGLDYGFRLSGDGSGNTLPDPDLYLYDANGNYLEGETNYSSSSMTISFSALAGGTYFVGVKDNGDDFGNYILTWLGNDTIRRDVNTTSTLSQGQTIKSAVDVAGDSDWFKITLKAGLDYGFAVSGDGSNASLPDTDLFLRDANGNWLAGETNYSSSSYSLAYAASQTGVYFLDVKDNGNDVGNYNLSWVGADTILRNTSTTAVLGTGKSIASAVDVQGDSDWFKVSLKAGISYAFTVTGSGAVGLPDGDIFVRDANGTYLAGETNYSSATGLVTFTPSAGGTYFIEVKDNGNDIGKYIVANPSLDTIFNNTKTTSSILVGRTLTGKIDVQADSDWYGFNVKAGVTYTFTTGGTGSAAASGLKLVLRDANGNVISSDSDTSAVIEFTASNTGKVYLDIAGYSSSVKGNFYLSAVSNESLLKGSSAADGLTGGDNNTTIFGYAGNDRLSGGGGNDLLVGGAGADKLYGGTGVDIASYRDATSGVVASLLSPSKNTGEAKGDSYSSIEGLTGSAHADVLEGNSGANRLSGSAGNDKIYGGAGADELYGGAGADELYGGTGVDTFVFKSYSDSTTTARDMIYDFSKSQRDKIDLSTIDASTTASGNQAFTFIGEKGFSNKAGELRYINSGGDTFLYGDVNGDGKADLAIRLDNTIEFVKGDFIL</sequence>
<evidence type="ECO:0000259" key="5">
    <source>
        <dbReference type="Pfam" id="PF04151"/>
    </source>
</evidence>
<dbReference type="PANTHER" id="PTHR38340">
    <property type="entry name" value="S-LAYER PROTEIN"/>
    <property type="match status" value="1"/>
</dbReference>
<dbReference type="Gene3D" id="2.60.120.380">
    <property type="match status" value="4"/>
</dbReference>
<gene>
    <name evidence="7" type="ORF">GR138_02515</name>
</gene>
<feature type="domain" description="Peptidase C-terminal archaeal/bacterial" evidence="5">
    <location>
        <begin position="52"/>
        <end position="98"/>
    </location>
</feature>
<dbReference type="GO" id="GO:0005509">
    <property type="term" value="F:calcium ion binding"/>
    <property type="evidence" value="ECO:0007669"/>
    <property type="project" value="InterPro"/>
</dbReference>
<evidence type="ECO:0000256" key="1">
    <source>
        <dbReference type="ARBA" id="ARBA00001913"/>
    </source>
</evidence>
<comment type="subcellular location">
    <subcellularLocation>
        <location evidence="2">Secreted</location>
    </subcellularLocation>
</comment>
<dbReference type="InterPro" id="IPR007280">
    <property type="entry name" value="Peptidase_C_arc/bac"/>
</dbReference>
<keyword evidence="3" id="KW-0964">Secreted</keyword>
<dbReference type="Pfam" id="PF00353">
    <property type="entry name" value="HemolysinCabind"/>
    <property type="match status" value="2"/>
</dbReference>
<dbReference type="OrthoDB" id="7872830at2"/>
<evidence type="ECO:0000256" key="4">
    <source>
        <dbReference type="ARBA" id="ARBA00022737"/>
    </source>
</evidence>
<dbReference type="GO" id="GO:0005615">
    <property type="term" value="C:extracellular space"/>
    <property type="evidence" value="ECO:0007669"/>
    <property type="project" value="InterPro"/>
</dbReference>
<dbReference type="InterPro" id="IPR050557">
    <property type="entry name" value="RTX_toxin/Mannuronan_C5-epim"/>
</dbReference>
<dbReference type="SUPFAM" id="SSF89260">
    <property type="entry name" value="Collagen-binding domain"/>
    <property type="match status" value="2"/>
</dbReference>
<dbReference type="PROSITE" id="PS00330">
    <property type="entry name" value="HEMOLYSIN_CALCIUM"/>
    <property type="match status" value="2"/>
</dbReference>
<reference evidence="7 8" key="1">
    <citation type="submission" date="2019-12" db="EMBL/GenBank/DDBJ databases">
        <title>Shinella kummerowiae sp. nov., a symbiotic bacterium isolated from root nodules of the herbal legume Kummerowia stipulacea.</title>
        <authorList>
            <person name="Gao J."/>
        </authorList>
    </citation>
    <scope>NUCLEOTIDE SEQUENCE [LARGE SCALE GENOMIC DNA]</scope>
    <source>
        <strain evidence="7 8">CCBAU 25048</strain>
    </source>
</reference>
<feature type="domain" description="Peptidase C-terminal archaeal/bacterial" evidence="5">
    <location>
        <begin position="257"/>
        <end position="326"/>
    </location>
</feature>
<dbReference type="PANTHER" id="PTHR38340:SF1">
    <property type="entry name" value="S-LAYER PROTEIN"/>
    <property type="match status" value="1"/>
</dbReference>
<feature type="domain" description="Peptidase M10 serralysin C-terminal" evidence="6">
    <location>
        <begin position="565"/>
        <end position="697"/>
    </location>
</feature>
<evidence type="ECO:0000256" key="3">
    <source>
        <dbReference type="ARBA" id="ARBA00022525"/>
    </source>
</evidence>
<comment type="caution">
    <text evidence="7">The sequence shown here is derived from an EMBL/GenBank/DDBJ whole genome shotgun (WGS) entry which is preliminary data.</text>
</comment>
<dbReference type="Proteomes" id="UP000435802">
    <property type="component" value="Unassembled WGS sequence"/>
</dbReference>
<keyword evidence="8" id="KW-1185">Reference proteome</keyword>
<dbReference type="InterPro" id="IPR001343">
    <property type="entry name" value="Hemolysn_Ca-bd"/>
</dbReference>
<comment type="cofactor">
    <cofactor evidence="1">
        <name>Ca(2+)</name>
        <dbReference type="ChEBI" id="CHEBI:29108"/>
    </cofactor>
</comment>
<protein>
    <recommendedName>
        <fullName evidence="9">Peptidase C-terminal archaeal/bacterial domain-containing protein</fullName>
    </recommendedName>
</protein>
<dbReference type="InterPro" id="IPR013858">
    <property type="entry name" value="Peptidase_M10B_C"/>
</dbReference>
<dbReference type="PRINTS" id="PR00313">
    <property type="entry name" value="CABNDNGRPT"/>
</dbReference>
<feature type="domain" description="Peptidase C-terminal archaeal/bacterial" evidence="5">
    <location>
        <begin position="370"/>
        <end position="433"/>
    </location>
</feature>
<name>A0A6N8S4T2_9HYPH</name>
<evidence type="ECO:0008006" key="9">
    <source>
        <dbReference type="Google" id="ProtNLM"/>
    </source>
</evidence>
<evidence type="ECO:0000313" key="8">
    <source>
        <dbReference type="Proteomes" id="UP000435802"/>
    </source>
</evidence>
<dbReference type="Pfam" id="PF04151">
    <property type="entry name" value="PPC"/>
    <property type="match status" value="3"/>
</dbReference>
<dbReference type="InterPro" id="IPR011049">
    <property type="entry name" value="Serralysin-like_metalloprot_C"/>
</dbReference>
<dbReference type="Pfam" id="PF08548">
    <property type="entry name" value="Peptidase_M10_C"/>
    <property type="match status" value="1"/>
</dbReference>
<evidence type="ECO:0000256" key="2">
    <source>
        <dbReference type="ARBA" id="ARBA00004613"/>
    </source>
</evidence>
<accession>A0A6N8S4T2</accession>
<dbReference type="SUPFAM" id="SSF51120">
    <property type="entry name" value="beta-Roll"/>
    <property type="match status" value="1"/>
</dbReference>
<evidence type="ECO:0000259" key="6">
    <source>
        <dbReference type="Pfam" id="PF08548"/>
    </source>
</evidence>
<organism evidence="7 8">
    <name type="scientific">Shinella kummerowiae</name>
    <dbReference type="NCBI Taxonomy" id="417745"/>
    <lineage>
        <taxon>Bacteria</taxon>
        <taxon>Pseudomonadati</taxon>
        <taxon>Pseudomonadota</taxon>
        <taxon>Alphaproteobacteria</taxon>
        <taxon>Hyphomicrobiales</taxon>
        <taxon>Rhizobiaceae</taxon>
        <taxon>Shinella</taxon>
    </lineage>
</organism>
<dbReference type="InterPro" id="IPR018511">
    <property type="entry name" value="Hemolysin-typ_Ca-bd_CS"/>
</dbReference>
<proteinExistence type="predicted"/>
<dbReference type="EMBL" id="WUMK01000001">
    <property type="protein sequence ID" value="MXN44044.1"/>
    <property type="molecule type" value="Genomic_DNA"/>
</dbReference>
<dbReference type="AlphaFoldDB" id="A0A6N8S4T2"/>
<keyword evidence="4" id="KW-0677">Repeat</keyword>